<dbReference type="STRING" id="406100.SAMN04488052_11456"/>
<reference evidence="1 2" key="1">
    <citation type="submission" date="2016-10" db="EMBL/GenBank/DDBJ databases">
        <authorList>
            <person name="de Groot N.N."/>
        </authorList>
    </citation>
    <scope>NUCLEOTIDE SEQUENCE [LARGE SCALE GENOMIC DNA]</scope>
    <source>
        <strain evidence="1 2">CGMCC 1.6291</strain>
    </source>
</reference>
<dbReference type="RefSeq" id="WP_091646374.1">
    <property type="nucleotide sequence ID" value="NZ_FOEG01000014.1"/>
</dbReference>
<proteinExistence type="predicted"/>
<protein>
    <submittedName>
        <fullName evidence="1">Uncharacterized protein</fullName>
    </submittedName>
</protein>
<organism evidence="1 2">
    <name type="scientific">Aquisalimonas asiatica</name>
    <dbReference type="NCBI Taxonomy" id="406100"/>
    <lineage>
        <taxon>Bacteria</taxon>
        <taxon>Pseudomonadati</taxon>
        <taxon>Pseudomonadota</taxon>
        <taxon>Gammaproteobacteria</taxon>
        <taxon>Chromatiales</taxon>
        <taxon>Ectothiorhodospiraceae</taxon>
        <taxon>Aquisalimonas</taxon>
    </lineage>
</organism>
<dbReference type="AlphaFoldDB" id="A0A1H8VQW3"/>
<sequence>MDETLRQRSDGDWEVTLPSGQVWSSPSKEALETLFQSQRRSEAAKQRFLEAWKRAVKLIGPEYFQADAESVDTATDKWDLQPDLMALTELIRSPISPGQRTFIGACCSFYNSESGQILLGLAGDDRMNLCDIARTLDEERTAIVAELFLNYRGW</sequence>
<accession>A0A1H8VQW3</accession>
<name>A0A1H8VQW3_9GAMM</name>
<dbReference type="Proteomes" id="UP000199657">
    <property type="component" value="Unassembled WGS sequence"/>
</dbReference>
<evidence type="ECO:0000313" key="2">
    <source>
        <dbReference type="Proteomes" id="UP000199657"/>
    </source>
</evidence>
<dbReference type="OrthoDB" id="9009806at2"/>
<gene>
    <name evidence="1" type="ORF">SAMN04488052_11456</name>
</gene>
<keyword evidence="2" id="KW-1185">Reference proteome</keyword>
<dbReference type="EMBL" id="FOEG01000014">
    <property type="protein sequence ID" value="SEP17673.1"/>
    <property type="molecule type" value="Genomic_DNA"/>
</dbReference>
<evidence type="ECO:0000313" key="1">
    <source>
        <dbReference type="EMBL" id="SEP17673.1"/>
    </source>
</evidence>